<comment type="caution">
    <text evidence="2">The sequence shown here is derived from an EMBL/GenBank/DDBJ whole genome shotgun (WGS) entry which is preliminary data.</text>
</comment>
<proteinExistence type="predicted"/>
<evidence type="ECO:0000256" key="1">
    <source>
        <dbReference type="SAM" id="MobiDB-lite"/>
    </source>
</evidence>
<feature type="compositionally biased region" description="Polar residues" evidence="1">
    <location>
        <begin position="76"/>
        <end position="92"/>
    </location>
</feature>
<feature type="compositionally biased region" description="Basic and acidic residues" evidence="1">
    <location>
        <begin position="47"/>
        <end position="71"/>
    </location>
</feature>
<name>A0A176YDF8_9BRAD</name>
<evidence type="ECO:0000313" key="2">
    <source>
        <dbReference type="EMBL" id="OAF02898.1"/>
    </source>
</evidence>
<keyword evidence="3" id="KW-1185">Reference proteome</keyword>
<reference evidence="2 3" key="1">
    <citation type="submission" date="2016-03" db="EMBL/GenBank/DDBJ databases">
        <title>Draft Genome Sequence of the Strain BR 10245 (Bradyrhizobium sp.) isolated from nodules of Centrolobium paraense.</title>
        <authorList>
            <person name="Simoes-Araujo J.L.Sr."/>
            <person name="Barauna A.C."/>
            <person name="Silva K."/>
            <person name="Zilli J.E."/>
        </authorList>
    </citation>
    <scope>NUCLEOTIDE SEQUENCE [LARGE SCALE GENOMIC DNA]</scope>
    <source>
        <strain evidence="2 3">BR 10245</strain>
    </source>
</reference>
<evidence type="ECO:0000313" key="3">
    <source>
        <dbReference type="Proteomes" id="UP000076959"/>
    </source>
</evidence>
<gene>
    <name evidence="2" type="ORF">AYJ54_25145</name>
</gene>
<protein>
    <submittedName>
        <fullName evidence="2">Uncharacterized protein</fullName>
    </submittedName>
</protein>
<feature type="region of interest" description="Disordered" evidence="1">
    <location>
        <begin position="47"/>
        <end position="92"/>
    </location>
</feature>
<sequence length="92" mass="10295">MKDDCECNETDAAERRAHRIERCRLLSTASPAEPGFFFRAPLVAFDQRRAGAKDGGKGEEEPPTDRPKREPITPARTVTSPPSTKRTAYSYQ</sequence>
<dbReference type="AlphaFoldDB" id="A0A176YDF8"/>
<organism evidence="2 3">
    <name type="scientific">Bradyrhizobium centrolobii</name>
    <dbReference type="NCBI Taxonomy" id="1505087"/>
    <lineage>
        <taxon>Bacteria</taxon>
        <taxon>Pseudomonadati</taxon>
        <taxon>Pseudomonadota</taxon>
        <taxon>Alphaproteobacteria</taxon>
        <taxon>Hyphomicrobiales</taxon>
        <taxon>Nitrobacteraceae</taxon>
        <taxon>Bradyrhizobium</taxon>
    </lineage>
</organism>
<accession>A0A176YDF8</accession>
<dbReference type="Proteomes" id="UP000076959">
    <property type="component" value="Unassembled WGS sequence"/>
</dbReference>
<dbReference type="EMBL" id="LUUB01000092">
    <property type="protein sequence ID" value="OAF02898.1"/>
    <property type="molecule type" value="Genomic_DNA"/>
</dbReference>